<dbReference type="InterPro" id="IPR002213">
    <property type="entry name" value="UDP_glucos_trans"/>
</dbReference>
<keyword evidence="3" id="KW-0808">Transferase</keyword>
<proteinExistence type="inferred from homology"/>
<keyword evidence="2" id="KW-0328">Glycosyltransferase</keyword>
<organism evidence="7 8">
    <name type="scientific">Porites evermanni</name>
    <dbReference type="NCBI Taxonomy" id="104178"/>
    <lineage>
        <taxon>Eukaryota</taxon>
        <taxon>Metazoa</taxon>
        <taxon>Cnidaria</taxon>
        <taxon>Anthozoa</taxon>
        <taxon>Hexacorallia</taxon>
        <taxon>Scleractinia</taxon>
        <taxon>Fungiina</taxon>
        <taxon>Poritidae</taxon>
        <taxon>Porites</taxon>
    </lineage>
</organism>
<dbReference type="InterPro" id="IPR050271">
    <property type="entry name" value="UDP-glycosyltransferase"/>
</dbReference>
<sequence length="980" mass="110142">MSGLCWIILLFLAESSSSAKIIGGSAVGGSHYMMIRNVVEELARRGHEVTLVISSAQKVKPSEKFSHKIFQVPFKEGTILETFAKEMIENGSLSWDTFKSLSEIDRISCECLLNDTEFVNSLKGFDLLIYDNIANCYVLLAEYLGLKRVEIAALSPNGPPLAKHLVPMPVSYIPIPFPGEPCTDKMTFTQRVLNLIMYVLGQFMMSLVVYSNMDSTKMKYNITPGKSFLEAAGEAELLLMTSDFALEYPQPLLPGMNVIISRSLETDRKFTEDTVPRIEGSLYVSGKLPTYPSPNPTLTLASYLGQNVGLGEGLSFMFIGYIPSSLSPNIRALEWLPQNDLLGHKNIKAFVSHVGHNSLYESAYHGVPVVAFPLFADQFFNAKKVEHFGLGVSVDHNNFEVENLVREIKHVISEPRFKTEATRISRLLKDRPRTPLETAGDWIEYVIRHDGATHLRAQVFNIPWYQYYLLDVIAFLVAIVTLVVYVVCMACRFLCRLCSAVGGSHYMVIRNVMEELAARGHEVTLVAASATEIKPSERISHKVFQVPYATGTTAESLAKVIIEKGMSFEVMMQMDEMRRVVCNTLLNSTDFLESLRGHDLIIHDAGASCSVLLAEYLDIKRVEILPAPPNAPFVVYHKTPLPLSYIPQIMPGYTDKMTFLQRVVNVGSYVATRILMEIMSKTMNDLKAKYNIRPEISFQEATGKAELVLITADFALEYPQPLLPGNIMVGQLNFKEAKPLSPELEEFVSGSDHGFILVSFGSNVASLAKEKVDKLAEAFGKLKQRVVWRLKGYIPASLSSNIKAMKWLPQNDLLGHKNIKAFVSHVGHNSLYETAYHGVPVVAFPLFADQFFNARKVDYFGLGLQVDHNSFDSEQLFKKINKVITEPRFKNEAVRISRLLKDRPRTPLQTTGDWIEYVLRHDGAPHLRPQVFNIPWYQYYLLDVMAFLVTIVTLVVMLIRLTCKCLCHICCKSDNKSKME</sequence>
<accession>A0ABN8SQD8</accession>
<dbReference type="Pfam" id="PF06722">
    <property type="entry name" value="EryCIII-like_C"/>
    <property type="match status" value="1"/>
</dbReference>
<protein>
    <recommendedName>
        <fullName evidence="6">Erythromycin biosynthesis protein CIII-like C-terminal domain-containing protein</fullName>
    </recommendedName>
</protein>
<keyword evidence="8" id="KW-1185">Reference proteome</keyword>
<evidence type="ECO:0000313" key="8">
    <source>
        <dbReference type="Proteomes" id="UP001159427"/>
    </source>
</evidence>
<dbReference type="SUPFAM" id="SSF53756">
    <property type="entry name" value="UDP-Glycosyltransferase/glycogen phosphorylase"/>
    <property type="match status" value="2"/>
</dbReference>
<reference evidence="7 8" key="1">
    <citation type="submission" date="2022-05" db="EMBL/GenBank/DDBJ databases">
        <authorList>
            <consortium name="Genoscope - CEA"/>
            <person name="William W."/>
        </authorList>
    </citation>
    <scope>NUCLEOTIDE SEQUENCE [LARGE SCALE GENOMIC DNA]</scope>
</reference>
<feature type="transmembrane region" description="Helical" evidence="4">
    <location>
        <begin position="192"/>
        <end position="210"/>
    </location>
</feature>
<evidence type="ECO:0000256" key="2">
    <source>
        <dbReference type="ARBA" id="ARBA00022676"/>
    </source>
</evidence>
<gene>
    <name evidence="7" type="ORF">PEVE_00026382</name>
</gene>
<dbReference type="Gene3D" id="3.40.50.2000">
    <property type="entry name" value="Glycogen Phosphorylase B"/>
    <property type="match status" value="3"/>
</dbReference>
<comment type="caution">
    <text evidence="7">The sequence shown here is derived from an EMBL/GenBank/DDBJ whole genome shotgun (WGS) entry which is preliminary data.</text>
</comment>
<evidence type="ECO:0000259" key="6">
    <source>
        <dbReference type="Pfam" id="PF06722"/>
    </source>
</evidence>
<evidence type="ECO:0000256" key="5">
    <source>
        <dbReference type="SAM" id="SignalP"/>
    </source>
</evidence>
<dbReference type="PANTHER" id="PTHR48043">
    <property type="entry name" value="EG:EG0003.4 PROTEIN-RELATED"/>
    <property type="match status" value="1"/>
</dbReference>
<evidence type="ECO:0000313" key="7">
    <source>
        <dbReference type="EMBL" id="CAH3193730.1"/>
    </source>
</evidence>
<evidence type="ECO:0000256" key="1">
    <source>
        <dbReference type="ARBA" id="ARBA00009995"/>
    </source>
</evidence>
<keyword evidence="4" id="KW-0812">Transmembrane</keyword>
<keyword evidence="5" id="KW-0732">Signal</keyword>
<feature type="chain" id="PRO_5046020310" description="Erythromycin biosynthesis protein CIII-like C-terminal domain-containing protein" evidence="5">
    <location>
        <begin position="20"/>
        <end position="980"/>
    </location>
</feature>
<dbReference type="Pfam" id="PF00201">
    <property type="entry name" value="UDPGT"/>
    <property type="match status" value="1"/>
</dbReference>
<keyword evidence="4" id="KW-1133">Transmembrane helix</keyword>
<dbReference type="CDD" id="cd03784">
    <property type="entry name" value="GT1_Gtf-like"/>
    <property type="match status" value="2"/>
</dbReference>
<keyword evidence="4" id="KW-0472">Membrane</keyword>
<dbReference type="EMBL" id="CALNXI010003576">
    <property type="protein sequence ID" value="CAH3193730.1"/>
    <property type="molecule type" value="Genomic_DNA"/>
</dbReference>
<comment type="similarity">
    <text evidence="1">Belongs to the UDP-glycosyltransferase family.</text>
</comment>
<name>A0ABN8SQD8_9CNID</name>
<feature type="domain" description="Erythromycin biosynthesis protein CIII-like C-terminal" evidence="6">
    <location>
        <begin position="325"/>
        <end position="441"/>
    </location>
</feature>
<dbReference type="InterPro" id="IPR010610">
    <property type="entry name" value="EryCIII-like_C"/>
</dbReference>
<feature type="transmembrane region" description="Helical" evidence="4">
    <location>
        <begin position="467"/>
        <end position="487"/>
    </location>
</feature>
<dbReference type="PANTHER" id="PTHR48043:SF145">
    <property type="entry name" value="FI06409P-RELATED"/>
    <property type="match status" value="1"/>
</dbReference>
<feature type="transmembrane region" description="Helical" evidence="4">
    <location>
        <begin position="936"/>
        <end position="959"/>
    </location>
</feature>
<evidence type="ECO:0000256" key="4">
    <source>
        <dbReference type="SAM" id="Phobius"/>
    </source>
</evidence>
<evidence type="ECO:0000256" key="3">
    <source>
        <dbReference type="ARBA" id="ARBA00022679"/>
    </source>
</evidence>
<dbReference type="Proteomes" id="UP001159427">
    <property type="component" value="Unassembled WGS sequence"/>
</dbReference>
<feature type="signal peptide" evidence="5">
    <location>
        <begin position="1"/>
        <end position="19"/>
    </location>
</feature>